<dbReference type="Pfam" id="PF17852">
    <property type="entry name" value="Dynein_AAA_lid"/>
    <property type="match status" value="1"/>
</dbReference>
<dbReference type="GO" id="GO:0003341">
    <property type="term" value="P:cilium movement"/>
    <property type="evidence" value="ECO:0007669"/>
    <property type="project" value="UniProtKB-ARBA"/>
</dbReference>
<feature type="coiled-coil region" evidence="13">
    <location>
        <begin position="2461"/>
        <end position="2516"/>
    </location>
</feature>
<dbReference type="GO" id="GO:0005524">
    <property type="term" value="F:ATP binding"/>
    <property type="evidence" value="ECO:0007669"/>
    <property type="project" value="UniProtKB-KW"/>
</dbReference>
<evidence type="ECO:0000313" key="16">
    <source>
        <dbReference type="Proteomes" id="UP001160148"/>
    </source>
</evidence>
<keyword evidence="10" id="KW-0505">Motor protein</keyword>
<dbReference type="FunFam" id="3.40.50.300:FF:001328">
    <property type="entry name" value="Dynein heavy chain 6, axonemal"/>
    <property type="match status" value="1"/>
</dbReference>
<dbReference type="Gene3D" id="1.20.1270.280">
    <property type="match status" value="1"/>
</dbReference>
<feature type="domain" description="AAA+ ATPase" evidence="14">
    <location>
        <begin position="1256"/>
        <end position="1394"/>
    </location>
</feature>
<dbReference type="InterPro" id="IPR035706">
    <property type="entry name" value="AAA_9"/>
</dbReference>
<keyword evidence="4" id="KW-0493">Microtubule</keyword>
<evidence type="ECO:0000256" key="1">
    <source>
        <dbReference type="ARBA" id="ARBA00004430"/>
    </source>
</evidence>
<keyword evidence="3" id="KW-0963">Cytoplasm</keyword>
<proteinExistence type="inferred from homology"/>
<dbReference type="SMART" id="SM00382">
    <property type="entry name" value="AAA"/>
    <property type="match status" value="3"/>
</dbReference>
<dbReference type="Gene3D" id="1.20.920.20">
    <property type="match status" value="1"/>
</dbReference>
<evidence type="ECO:0000256" key="13">
    <source>
        <dbReference type="SAM" id="Coils"/>
    </source>
</evidence>
<organism evidence="15 16">
    <name type="scientific">Macrosiphum euphorbiae</name>
    <name type="common">potato aphid</name>
    <dbReference type="NCBI Taxonomy" id="13131"/>
    <lineage>
        <taxon>Eukaryota</taxon>
        <taxon>Metazoa</taxon>
        <taxon>Ecdysozoa</taxon>
        <taxon>Arthropoda</taxon>
        <taxon>Hexapoda</taxon>
        <taxon>Insecta</taxon>
        <taxon>Pterygota</taxon>
        <taxon>Neoptera</taxon>
        <taxon>Paraneoptera</taxon>
        <taxon>Hemiptera</taxon>
        <taxon>Sternorrhyncha</taxon>
        <taxon>Aphidomorpha</taxon>
        <taxon>Aphidoidea</taxon>
        <taxon>Aphididae</taxon>
        <taxon>Macrosiphini</taxon>
        <taxon>Macrosiphum</taxon>
    </lineage>
</organism>
<keyword evidence="11" id="KW-0206">Cytoskeleton</keyword>
<feature type="domain" description="AAA+ ATPase" evidence="14">
    <location>
        <begin position="975"/>
        <end position="1114"/>
    </location>
</feature>
<dbReference type="InterPro" id="IPR041589">
    <property type="entry name" value="DNAH3_AAA_lid_1"/>
</dbReference>
<dbReference type="Gene3D" id="1.10.8.1220">
    <property type="match status" value="1"/>
</dbReference>
<dbReference type="Gene3D" id="1.10.472.130">
    <property type="match status" value="1"/>
</dbReference>
<dbReference type="FunFam" id="3.10.490.20:FF:000001">
    <property type="entry name" value="dynein heavy chain 7, axonemal"/>
    <property type="match status" value="1"/>
</dbReference>
<dbReference type="Gene3D" id="3.40.50.300">
    <property type="entry name" value="P-loop containing nucleotide triphosphate hydrolases"/>
    <property type="match status" value="5"/>
</dbReference>
<comment type="caution">
    <text evidence="15">The sequence shown here is derived from an EMBL/GenBank/DDBJ whole genome shotgun (WGS) entry which is preliminary data.</text>
</comment>
<dbReference type="Proteomes" id="UP001160148">
    <property type="component" value="Unassembled WGS sequence"/>
</dbReference>
<dbReference type="Gene3D" id="1.20.58.1120">
    <property type="match status" value="1"/>
</dbReference>
<evidence type="ECO:0000259" key="14">
    <source>
        <dbReference type="SMART" id="SM00382"/>
    </source>
</evidence>
<dbReference type="FunFam" id="3.40.50.300:FF:001145">
    <property type="entry name" value="Putative dynein heavy chain"/>
    <property type="match status" value="1"/>
</dbReference>
<keyword evidence="8 13" id="KW-0175">Coiled coil</keyword>
<dbReference type="InterPro" id="IPR035699">
    <property type="entry name" value="AAA_6"/>
</dbReference>
<dbReference type="GO" id="GO:0045505">
    <property type="term" value="F:dynein intermediate chain binding"/>
    <property type="evidence" value="ECO:0007669"/>
    <property type="project" value="InterPro"/>
</dbReference>
<dbReference type="InterPro" id="IPR027417">
    <property type="entry name" value="P-loop_NTPase"/>
</dbReference>
<feature type="domain" description="AAA+ ATPase" evidence="14">
    <location>
        <begin position="1609"/>
        <end position="1757"/>
    </location>
</feature>
<sequence>MNGKQFYVDSTILPVMNLKYEPESPQSKPLTRPFNEFFQDLGDVMKTLKNNFQEQCTDVYENWYEKILKILVEKTATVGVALKGIPDFLKCIIYTISRTINTAFSELPSLETFYDSNPKSSQFISIYRDSQYLSEARATLEEKLHLMYKNLVTYLEKLESDFSEIVDEEQPENFSLYLQGNHTYDEMIEMLDFFQSFKNRSKELGEYFEFELVNVNHKFNEMVARAFSKPKNSKEFLDLGDYMLHASTIFMQEMIETVKYLSSVACDLSLYAVLPKELWKAHASSVAWIQKSSHIFIRYSTIYEAEKSKGEENMGKTISKLNYDLDTFEPSLTFLDRIDDINKLYEYKLFMNALVRKLDKFDATVAWINGEKQLFNKEITPFQELTEIKDFTKPFIDLIDFSYRWSLKMNAWMHGDFDTLIIYDVELQFDEFYKEALRIQKLLRSKCREMITQDKGKIYKGVMDTPQMNLWPAPLKIIQQIVDSMKQFRQCIPTIGILCNPHLTDRHWQDMSEFLDYDFTPNAGTTLAKILDLKLGPLLVQFDIISVGATKEEQLRKTLVKMKEDWKHIILTTSPYYKDTNLNILSGLDDIQTVLDDHLIKTISIRGSAFVKPIRNEVNEWFELVNRMNMTLEEWAKVQIQWLYLLPIFSSKDIVAQMPEEGYLFNDINVVIKGLLGMVNSDPLATKCIGQEGVLESLKNCNEMMETINAGVNNYLEKKRLYFPRFFFLSNDEMLEILSETKNPKKVQPHLKKCFEGIAKLEFSKNLDILKLLSSEGEEIELNQFISTVEARGSVEKWLIQVEEQMIISIKQCIENAYNEYPTIKRTLWVQKWPGQCVLCVTQMYWTAEVHDVFNAHEVGKMRDYHLFLTNQLNNIVDLVRGKLSKQTRISLSALVTLDVHCRDVVDDLVNNNVSHHMDFKWLSQLRYYWKDDVLVCITNATVYYAYEYLGNTPRLVITPLTDRCYRTLISAYHLHLNGAPEGPAGTGKTETTKDLAKALAVQCVVFNCSDSLDYLAMGKFFKGLASTGAWACFDEFNRIDIEVLSVIAQQILSIIQAVRSNVEKFMFEGTELTLNPKCYVCITMNPGYAGRSELPDNLKVLFRTVAMMVPDYALIGEISLYSYGFVNARELSVKIVTTYKLCSEQLSTQSHYDYGMRAVKTVLIAAGNLKMKFPKDDESELLLRSILDVNSAKFLSKDVPLFNGIISDLFPGVQMPNPNYKNLLNAANKVCTKMQLQPNDNFMEKLIQTYEMMVVRHGFMLVGNPFGGKTSLLHLLAETLSLQNQLGQGEEKVEYETVNPKALTMGQLYGCFDDVSREWSDGIVANTFRAFSMAETLDRKWLIFDGPVDAVWIENMNTVLDDNKKLCLVSGEVISMPDCMSMIFEVMDLNQASPATVSRCGMIYLDPATLGWRPLVEMWLKTCPELWYLDQNGIDIMCLFDWITNPCLYFVRRNCVQLTNAGETNTVLNVLNILEMQLKNSNVDDPELNENFTLYLQGAFVYASIWGFGGTLDSNSRPVFDLYFKQLWKGEIIGLEPPETLSPLEILIPSDGLLYDYVYNFTSKGSWKSLLEVVKSNKLHEMNNIEQTLVHTLDTARYLHLVEMFIFHHKPLLLFGSTGTGKSFYIKNYMMNQLSLDEYVPSFVTFTIQTSANFTQEMVLSKLIKRKRGIYGPPKGKICVIFIDDMNMPIKEQYGAQPPIELLRQYFDHGHWYDLQDTSKVHLKDILMLTAIGPTGGSRQDVYARFLRHFGLFAINSFDDTSITKIYSTLLNIGLRRNGFTLEVVPIIDNLIQSTIDLYKSAINNLAPTPAKSHYLFNLRDISKVTNGILMFRKESFTHRKEFIRLWVHEVLRVFYDRLIDDKDRECLFNEIRNTVNKNFQETFDVVFNDLSSSVPIRYQDMTNLLFTSATDTDAAENKKYEEPPELSNFIGIAQMVMNEYDMKHKSKLNIVLFKYALEHLSRICRVVSIPGGCALLVGVGGSGRQSLTRLASEMYNYITFQPEITKNYGFNEWRDDLKFILMESGGKNRPTVFLFAEGQVKEEYFLQDIDSLLNSGEVPNIFTLDEQQTILEMVRLAAQGGNRNLDISPLVVFDYFINRCKQNLHIFLCFSPIGSTFRNRLRLYPSMVSCCTINWFEDWPEDALVMVAHKYMENVNLSMKIKESAVTVCQRFHIDARRLSLEFYFITQRRTYITSASYLDLIKAYMNCTNLKQKEIMEEKMRYVGGLKELENATVQVNQMKEDLFILQPKLEIAQKDTEKMMIMISRETVEVEKATAKVQVDEKVANIQAEAANELKSECETDLALAIPILEDAIDALNTLKPADITLVKSMKNPPVIVKTVMAAVCVMKGVLPDKRPNPNKPGQYIIDYWGPSQRLLGDLNFLQTLKEYDKDNISVKIMDVIRKTYLPDPSFKPAIVGKASSAAKGLCKWIIALDMYDRVIKIVAPKKEKLEIANTEFNTTMKILDEKRNEVRELQERLDALKEHLHQTVLNKEKLLAEVELCKSKLLKAEKLIGSLGGEKHRWAQRAEELQTIYNCIPGDILISCGIIAYLAPFTSHFRSSVINEWKELCNSLKIPSSKSYSLIEVLGVPIKIQNWTINGLPMDSFSIDNAIIMDGSQRWSLLVDPQGQAHKWVKTMEKSNDIVIVKLTNSNYMKMIELAIEVGNPVLIENVLEDLDSPLDPILLKQIYKQGSTTFIEIGDNAIEYNTKFRLYITSKLRNPHYSPEIFNKVTIINFALTVEGLEDQLLGIVVAKERPDLESKRQQLIVEGAENSKALLDVENNILQILSAPGNILEDEDAVDVLDNSKILATDIIQKQLASVETVTVIDQFRLQYKPIAKHCSILYYCISDLPNIDPMYQYSLNWFFNIFVITIETAAENKIDKQELMFLMTGGVGLKNDVPNPGPDWLLGESWDEICRLDDINTFKGIKNDFIRKVEDWKNYYDLTHHENAKFPNPWYDKLSDFQRIIIVRTIRPDKVIPVITKLIKIELGEKFTYPPPFDINKSYSDSNCLSPLIFILSPGIDPMSSLLLFAEKMGQMETLQSVSLGQGQGPIAESFINAARSEGGWVCLQNCHLATSWMEQLELICDSFDVSNVHSDFRLWLTSYPSEKFPVSVLQNGVKMTNEPPTGLQANMLRSYQSYPVKDQNFFEGCPGKTEIFTKLLYGITFFHAVIQERKKFGPIGWNIPYGFNESDFHISIQQLQMYINEYNEIPFEAVTYLTGECNYGGRVTDDWDRRTLNTILDIFCCPQVVENPNYLFCDISKEYGLPFRIDYHGFIEQIEEIPIVTSPEVFGLHMNAGITRDLQSTSLLFDSMLLVVESSGGTDDSDKADNLLIGIASDILSKLPKNFDVEIASTKYPVMYNESMNTVLVQEMERFNVLLSVIRKSLQDLIKAIRGAIVMTPELETVALSLSVAKYPVFWSKFSYPSLKSLGGYITNFIERLNFLQNWYDNGKPNNFWLSGLFFTQAFLTGAMQNFARRYTVPIDQLCFDFVVQHSDRINAAPEDGVYCYGLFIDGARWDRINMVLEEPFPKVLTDVLPLVWFIPIRKNELKNRNRYVCPVYKTSERKGILSTTGHSTNYVLPMFLDTNKKPSHWIYRGVALLCQLND</sequence>
<dbReference type="InterPro" id="IPR041658">
    <property type="entry name" value="AAA_lid_11"/>
</dbReference>
<dbReference type="Gene3D" id="1.10.8.720">
    <property type="entry name" value="Region D6 of dynein motor"/>
    <property type="match status" value="1"/>
</dbReference>
<dbReference type="InterPro" id="IPR024317">
    <property type="entry name" value="Dynein_heavy_chain_D4_dom"/>
</dbReference>
<dbReference type="GO" id="GO:0008569">
    <property type="term" value="F:minus-end-directed microtubule motor activity"/>
    <property type="evidence" value="ECO:0007669"/>
    <property type="project" value="InterPro"/>
</dbReference>
<dbReference type="InterPro" id="IPR013602">
    <property type="entry name" value="Dynein_heavy_linker"/>
</dbReference>
<dbReference type="FunFam" id="1.20.140.100:FF:000004">
    <property type="entry name" value="Dynein axonemal heavy chain 6"/>
    <property type="match status" value="1"/>
</dbReference>
<dbReference type="InterPro" id="IPR042219">
    <property type="entry name" value="AAA_lid_11_sf"/>
</dbReference>
<dbReference type="Gene3D" id="1.10.8.710">
    <property type="match status" value="1"/>
</dbReference>
<dbReference type="Pfam" id="PF17857">
    <property type="entry name" value="AAA_lid_1"/>
    <property type="match status" value="1"/>
</dbReference>
<dbReference type="InterPro" id="IPR042228">
    <property type="entry name" value="Dynein_linker_3"/>
</dbReference>
<evidence type="ECO:0000256" key="7">
    <source>
        <dbReference type="ARBA" id="ARBA00023017"/>
    </source>
</evidence>
<dbReference type="InterPro" id="IPR041228">
    <property type="entry name" value="Dynein_C"/>
</dbReference>
<dbReference type="Gene3D" id="3.10.490.20">
    <property type="match status" value="1"/>
</dbReference>
<dbReference type="Pfam" id="PF18199">
    <property type="entry name" value="Dynein_C"/>
    <property type="match status" value="1"/>
</dbReference>
<dbReference type="EMBL" id="CARXXK010000001">
    <property type="protein sequence ID" value="CAI6347358.1"/>
    <property type="molecule type" value="Genomic_DNA"/>
</dbReference>
<name>A0AAV0VT52_9HEMI</name>
<dbReference type="Pfam" id="PF12780">
    <property type="entry name" value="AAA_8"/>
    <property type="match status" value="1"/>
</dbReference>
<keyword evidence="5" id="KW-0547">Nucleotide-binding</keyword>
<evidence type="ECO:0000256" key="2">
    <source>
        <dbReference type="ARBA" id="ARBA00008887"/>
    </source>
</evidence>
<dbReference type="PANTHER" id="PTHR22878:SF70">
    <property type="entry name" value="DYNEIN HEAVY CHAIN 2, AXONEMAL"/>
    <property type="match status" value="1"/>
</dbReference>
<keyword evidence="12" id="KW-0966">Cell projection</keyword>
<dbReference type="FunFam" id="3.40.50.300:FF:000362">
    <property type="entry name" value="Dynein, axonemal, heavy chain 6"/>
    <property type="match status" value="1"/>
</dbReference>
<dbReference type="Pfam" id="PF12775">
    <property type="entry name" value="AAA_7"/>
    <property type="match status" value="1"/>
</dbReference>
<dbReference type="PANTHER" id="PTHR22878">
    <property type="entry name" value="DYNEIN HEAVY CHAIN 6, AXONEMAL-LIKE-RELATED"/>
    <property type="match status" value="1"/>
</dbReference>
<dbReference type="InterPro" id="IPR024743">
    <property type="entry name" value="Dynein_HC_stalk"/>
</dbReference>
<dbReference type="SUPFAM" id="SSF52540">
    <property type="entry name" value="P-loop containing nucleoside triphosphate hydrolases"/>
    <property type="match status" value="4"/>
</dbReference>
<protein>
    <recommendedName>
        <fullName evidence="14">AAA+ ATPase domain-containing protein</fullName>
    </recommendedName>
</protein>
<dbReference type="Gene3D" id="1.20.140.100">
    <property type="entry name" value="Dynein heavy chain, N-terminal domain 2"/>
    <property type="match status" value="1"/>
</dbReference>
<dbReference type="FunFam" id="1.20.1270.280:FF:000001">
    <property type="entry name" value="dynein heavy chain 7, axonemal"/>
    <property type="match status" value="1"/>
</dbReference>
<dbReference type="FunFam" id="1.10.8.710:FF:000004">
    <property type="entry name" value="Dynein axonemal heavy chain 6"/>
    <property type="match status" value="1"/>
</dbReference>
<keyword evidence="9" id="KW-0969">Cilium</keyword>
<dbReference type="InterPro" id="IPR043157">
    <property type="entry name" value="Dynein_AAA1S"/>
</dbReference>
<dbReference type="Pfam" id="PF12774">
    <property type="entry name" value="AAA_6"/>
    <property type="match status" value="1"/>
</dbReference>
<dbReference type="Pfam" id="PF03028">
    <property type="entry name" value="Dynein_heavy"/>
    <property type="match status" value="1"/>
</dbReference>
<dbReference type="GO" id="GO:0005930">
    <property type="term" value="C:axoneme"/>
    <property type="evidence" value="ECO:0007669"/>
    <property type="project" value="UniProtKB-SubCell"/>
</dbReference>
<dbReference type="GO" id="GO:0051959">
    <property type="term" value="F:dynein light intermediate chain binding"/>
    <property type="evidence" value="ECO:0007669"/>
    <property type="project" value="InterPro"/>
</dbReference>
<gene>
    <name evidence="15" type="ORF">MEUPH1_LOCUS4154</name>
</gene>
<dbReference type="Pfam" id="PF18198">
    <property type="entry name" value="AAA_lid_11"/>
    <property type="match status" value="1"/>
</dbReference>
<dbReference type="FunFam" id="3.20.180.20:FF:000003">
    <property type="entry name" value="Dynein heavy chain 12, axonemal"/>
    <property type="match status" value="1"/>
</dbReference>
<dbReference type="InterPro" id="IPR043160">
    <property type="entry name" value="Dynein_C_barrel"/>
</dbReference>
<evidence type="ECO:0000313" key="15">
    <source>
        <dbReference type="EMBL" id="CAI6347358.1"/>
    </source>
</evidence>
<keyword evidence="7" id="KW-0243">Dynein</keyword>
<dbReference type="InterPro" id="IPR041466">
    <property type="entry name" value="Dynein_AAA5_ext"/>
</dbReference>
<dbReference type="InterPro" id="IPR042222">
    <property type="entry name" value="Dynein_2_N"/>
</dbReference>
<dbReference type="FunFam" id="1.20.58.1120:FF:000005">
    <property type="entry name" value="Dynein, axonemal, heavy chain 12"/>
    <property type="match status" value="1"/>
</dbReference>
<dbReference type="Pfam" id="PF12777">
    <property type="entry name" value="MT"/>
    <property type="match status" value="1"/>
</dbReference>
<dbReference type="Gene3D" id="3.20.180.20">
    <property type="entry name" value="Dynein heavy chain, N-terminal domain 2"/>
    <property type="match status" value="1"/>
</dbReference>
<dbReference type="Gene3D" id="1.20.920.30">
    <property type="match status" value="1"/>
</dbReference>
<dbReference type="FunFam" id="1.20.920.30:FF:000002">
    <property type="entry name" value="Dynein axonemal heavy chain 3"/>
    <property type="match status" value="1"/>
</dbReference>
<dbReference type="GO" id="GO:0005874">
    <property type="term" value="C:microtubule"/>
    <property type="evidence" value="ECO:0007669"/>
    <property type="project" value="UniProtKB-KW"/>
</dbReference>
<comment type="subcellular location">
    <subcellularLocation>
        <location evidence="1">Cytoplasm</location>
        <location evidence="1">Cytoskeleton</location>
        <location evidence="1">Cilium axoneme</location>
    </subcellularLocation>
</comment>
<dbReference type="FunFam" id="1.10.8.720:FF:000001">
    <property type="entry name" value="dynein heavy chain 7, axonemal"/>
    <property type="match status" value="1"/>
</dbReference>
<dbReference type="GO" id="GO:0030286">
    <property type="term" value="C:dynein complex"/>
    <property type="evidence" value="ECO:0007669"/>
    <property type="project" value="UniProtKB-KW"/>
</dbReference>
<dbReference type="InterPro" id="IPR003593">
    <property type="entry name" value="AAA+_ATPase"/>
</dbReference>
<dbReference type="InterPro" id="IPR004273">
    <property type="entry name" value="Dynein_heavy_D6_P-loop"/>
</dbReference>
<reference evidence="15 16" key="1">
    <citation type="submission" date="2023-01" db="EMBL/GenBank/DDBJ databases">
        <authorList>
            <person name="Whitehead M."/>
        </authorList>
    </citation>
    <scope>NUCLEOTIDE SEQUENCE [LARGE SCALE GENOMIC DNA]</scope>
</reference>
<evidence type="ECO:0000256" key="9">
    <source>
        <dbReference type="ARBA" id="ARBA00023069"/>
    </source>
</evidence>
<accession>A0AAV0VT52</accession>
<keyword evidence="6" id="KW-0067">ATP-binding</keyword>
<evidence type="ECO:0000256" key="8">
    <source>
        <dbReference type="ARBA" id="ARBA00023054"/>
    </source>
</evidence>
<dbReference type="Pfam" id="PF12781">
    <property type="entry name" value="AAA_9"/>
    <property type="match status" value="1"/>
</dbReference>
<dbReference type="Pfam" id="PF08393">
    <property type="entry name" value="DHC_N2"/>
    <property type="match status" value="1"/>
</dbReference>
<dbReference type="FunFam" id="1.20.920.20:FF:000006">
    <property type="entry name" value="Dynein, axonemal, heavy chain 6"/>
    <property type="match status" value="1"/>
</dbReference>
<comment type="similarity">
    <text evidence="2">Belongs to the dynein heavy chain family.</text>
</comment>
<evidence type="ECO:0000256" key="5">
    <source>
        <dbReference type="ARBA" id="ARBA00022741"/>
    </source>
</evidence>
<dbReference type="FunFam" id="3.40.50.300:FF:000044">
    <property type="entry name" value="Dynein heavy chain 5, axonemal"/>
    <property type="match status" value="1"/>
</dbReference>
<evidence type="ECO:0000256" key="3">
    <source>
        <dbReference type="ARBA" id="ARBA00022490"/>
    </source>
</evidence>
<evidence type="ECO:0000256" key="4">
    <source>
        <dbReference type="ARBA" id="ARBA00022701"/>
    </source>
</evidence>
<dbReference type="InterPro" id="IPR026983">
    <property type="entry name" value="DHC"/>
</dbReference>
<evidence type="ECO:0000256" key="11">
    <source>
        <dbReference type="ARBA" id="ARBA00023212"/>
    </source>
</evidence>
<dbReference type="FunFam" id="3.40.50.300:FF:002141">
    <property type="entry name" value="Dynein heavy chain"/>
    <property type="match status" value="1"/>
</dbReference>
<evidence type="ECO:0000256" key="12">
    <source>
        <dbReference type="ARBA" id="ARBA00023273"/>
    </source>
</evidence>
<evidence type="ECO:0000256" key="6">
    <source>
        <dbReference type="ARBA" id="ARBA00022840"/>
    </source>
</evidence>
<evidence type="ECO:0000256" key="10">
    <source>
        <dbReference type="ARBA" id="ARBA00023175"/>
    </source>
</evidence>
<keyword evidence="16" id="KW-1185">Reference proteome</keyword>
<dbReference type="Gene3D" id="6.10.140.1060">
    <property type="match status" value="1"/>
</dbReference>